<name>A0A0R3CUH1_9BRAD</name>
<evidence type="ECO:0000313" key="1">
    <source>
        <dbReference type="EMBL" id="KRP98771.1"/>
    </source>
</evidence>
<reference evidence="1 2" key="1">
    <citation type="submission" date="2015-09" db="EMBL/GenBank/DDBJ databases">
        <title>Draft Genome Sequence of the Strain BR 3267 (Bradyrhizobium yuanmingense) recommended as inoculant for cowpea in Brazil.</title>
        <authorList>
            <person name="Simoes-Araujo J.L."/>
            <person name="Zilli J.E."/>
        </authorList>
    </citation>
    <scope>NUCLEOTIDE SEQUENCE [LARGE SCALE GENOMIC DNA]</scope>
    <source>
        <strain evidence="1 2">BR3267</strain>
    </source>
</reference>
<gene>
    <name evidence="1" type="ORF">AOQ72_16880</name>
</gene>
<protein>
    <submittedName>
        <fullName evidence="1">Uncharacterized protein</fullName>
    </submittedName>
</protein>
<dbReference type="AlphaFoldDB" id="A0A0R3CUH1"/>
<organism evidence="1 2">
    <name type="scientific">Bradyrhizobium yuanmingense</name>
    <dbReference type="NCBI Taxonomy" id="108015"/>
    <lineage>
        <taxon>Bacteria</taxon>
        <taxon>Pseudomonadati</taxon>
        <taxon>Pseudomonadota</taxon>
        <taxon>Alphaproteobacteria</taxon>
        <taxon>Hyphomicrobiales</taxon>
        <taxon>Nitrobacteraceae</taxon>
        <taxon>Bradyrhizobium</taxon>
    </lineage>
</organism>
<proteinExistence type="predicted"/>
<sequence length="60" mass="6317">MRTFGGMALTAAGFYPHRIAAGASFRGGNLATDLSVSPHLQAARIRARMSPSPTTRQLSS</sequence>
<dbReference type="Proteomes" id="UP000051380">
    <property type="component" value="Unassembled WGS sequence"/>
</dbReference>
<evidence type="ECO:0000313" key="2">
    <source>
        <dbReference type="Proteomes" id="UP000051380"/>
    </source>
</evidence>
<dbReference type="EMBL" id="LJYF01000018">
    <property type="protein sequence ID" value="KRP98771.1"/>
    <property type="molecule type" value="Genomic_DNA"/>
</dbReference>
<accession>A0A0R3CUH1</accession>
<comment type="caution">
    <text evidence="1">The sequence shown here is derived from an EMBL/GenBank/DDBJ whole genome shotgun (WGS) entry which is preliminary data.</text>
</comment>